<dbReference type="Proteomes" id="UP000095662">
    <property type="component" value="Unassembled WGS sequence"/>
</dbReference>
<accession>A0A174ZT05</accession>
<evidence type="ECO:0000256" key="1">
    <source>
        <dbReference type="SAM" id="MobiDB-lite"/>
    </source>
</evidence>
<organism evidence="2 3">
    <name type="scientific">[Eubacterium] siraeum</name>
    <dbReference type="NCBI Taxonomy" id="39492"/>
    <lineage>
        <taxon>Bacteria</taxon>
        <taxon>Bacillati</taxon>
        <taxon>Bacillota</taxon>
        <taxon>Clostridia</taxon>
        <taxon>Eubacteriales</taxon>
        <taxon>Oscillospiraceae</taxon>
        <taxon>Oscillospiraceae incertae sedis</taxon>
    </lineage>
</organism>
<dbReference type="EMBL" id="CZBY01000020">
    <property type="protein sequence ID" value="CUQ90523.1"/>
    <property type="molecule type" value="Genomic_DNA"/>
</dbReference>
<evidence type="ECO:0000313" key="2">
    <source>
        <dbReference type="EMBL" id="CUQ90523.1"/>
    </source>
</evidence>
<dbReference type="AlphaFoldDB" id="A0A174ZT05"/>
<proteinExistence type="predicted"/>
<protein>
    <submittedName>
        <fullName evidence="2">Uncharacterized protein</fullName>
    </submittedName>
</protein>
<reference evidence="2 3" key="1">
    <citation type="submission" date="2015-09" db="EMBL/GenBank/DDBJ databases">
        <authorList>
            <consortium name="Pathogen Informatics"/>
        </authorList>
    </citation>
    <scope>NUCLEOTIDE SEQUENCE [LARGE SCALE GENOMIC DNA]</scope>
    <source>
        <strain evidence="2 3">2789STDY5834928</strain>
    </source>
</reference>
<feature type="region of interest" description="Disordered" evidence="1">
    <location>
        <begin position="1"/>
        <end position="47"/>
    </location>
</feature>
<evidence type="ECO:0000313" key="3">
    <source>
        <dbReference type="Proteomes" id="UP000095662"/>
    </source>
</evidence>
<sequence>MTRVGFTAEDLADNTVQQEQKTTSANKKQSKQSKKPAEVSDAADSYT</sequence>
<gene>
    <name evidence="2" type="ORF">ERS852540_02148</name>
</gene>
<name>A0A174ZT05_9FIRM</name>